<dbReference type="EMBL" id="FOMQ01000002">
    <property type="protein sequence ID" value="SFD45270.1"/>
    <property type="molecule type" value="Genomic_DNA"/>
</dbReference>
<dbReference type="PANTHER" id="PTHR36985">
    <property type="entry name" value="TRANSLOCATION AND ASSEMBLY MODULE SUBUNIT TAMB"/>
    <property type="match status" value="1"/>
</dbReference>
<gene>
    <name evidence="8" type="ORF">SAMN04489710_102186</name>
</gene>
<evidence type="ECO:0000313" key="8">
    <source>
        <dbReference type="EMBL" id="SFD45270.1"/>
    </source>
</evidence>
<feature type="domain" description="Translocation and assembly module TamB C-terminal" evidence="7">
    <location>
        <begin position="1105"/>
        <end position="1466"/>
    </location>
</feature>
<name>A0A1I1SQD3_9BURK</name>
<feature type="region of interest" description="Disordered" evidence="5">
    <location>
        <begin position="359"/>
        <end position="398"/>
    </location>
</feature>
<dbReference type="STRING" id="32040.SAMN04489710_102186"/>
<evidence type="ECO:0000256" key="6">
    <source>
        <dbReference type="SAM" id="Phobius"/>
    </source>
</evidence>
<dbReference type="GO" id="GO:0009306">
    <property type="term" value="P:protein secretion"/>
    <property type="evidence" value="ECO:0007669"/>
    <property type="project" value="InterPro"/>
</dbReference>
<keyword evidence="3 6" id="KW-1133">Transmembrane helix</keyword>
<dbReference type="GO" id="GO:0097347">
    <property type="term" value="C:TAM protein secretion complex"/>
    <property type="evidence" value="ECO:0007669"/>
    <property type="project" value="TreeGrafter"/>
</dbReference>
<feature type="compositionally biased region" description="Low complexity" evidence="5">
    <location>
        <begin position="361"/>
        <end position="390"/>
    </location>
</feature>
<proteinExistence type="predicted"/>
<dbReference type="GO" id="GO:0005886">
    <property type="term" value="C:plasma membrane"/>
    <property type="evidence" value="ECO:0007669"/>
    <property type="project" value="InterPro"/>
</dbReference>
<feature type="region of interest" description="Disordered" evidence="5">
    <location>
        <begin position="486"/>
        <end position="515"/>
    </location>
</feature>
<evidence type="ECO:0000256" key="5">
    <source>
        <dbReference type="SAM" id="MobiDB-lite"/>
    </source>
</evidence>
<evidence type="ECO:0000256" key="1">
    <source>
        <dbReference type="ARBA" id="ARBA00004167"/>
    </source>
</evidence>
<keyword evidence="4 6" id="KW-0472">Membrane</keyword>
<comment type="subcellular location">
    <subcellularLocation>
        <location evidence="1">Membrane</location>
        <topology evidence="1">Single-pass membrane protein</topology>
    </subcellularLocation>
</comment>
<feature type="compositionally biased region" description="Low complexity" evidence="5">
    <location>
        <begin position="912"/>
        <end position="928"/>
    </location>
</feature>
<dbReference type="RefSeq" id="WP_092949895.1">
    <property type="nucleotide sequence ID" value="NZ_FOMQ01000002.1"/>
</dbReference>
<sequence>MATHQTPNPYAAAAAPRPPARRRRAWRIVLWTLVALFALVAALLGAAWWWSGTGSSLATALAQAARYLPAGQTLETRDVEGSVRAGGRIGWLRWSSPTLTVEVQDARIGWSLPPLLKRELALGEVHAARVVATPRKPAEPQPDEPLQPLEQLVLPLRIDVPLRVDEITWAADNPVTVRNLAGRYRFDGEQHRATLDSLELAQGRYTASATLQALAPMALELTADGTVRTPSPGGGADLEATAHAEVRGTLATAAARLDATGRLQAVAASAAASAPQPGASAPAPAASGAARRSNGASKAPASAAAAAKATPAAEPMQADVQARVAPWAPQPLLQARAEVRALDVAALWPQAPTTRLSGRLAANPAPATGPAAAPQPSLPASAASGPAAAPSVPPTVQPATGWALSAQLDNALPGPWDRGRLPVESIDARADFDGSRWAVPQATARVGGGTVVLEGAFTPATKALQGDLELRGVRPDAVMSTLDATPLAGRARARSEGSAPSGSGGAATGTAAAEPPPLVRFSADIRAAGGAGRATASKATGVPLRIDRLAAEGTWQGTVLTLAQLQLEALQAQASGRQLRIDTAAQSAQGQLQASVPGATVQADGRIAPRAGAGSLDARVADAQRVQRWIESVPGLRTALGGAALQGEARLGARWNGGWQSLQGQLQAAGLLARPAGAAATAPGPFDLNAQFTTPRWEVALPPRPGTGAGPATVRLTAVRADIAGSVPNATLALDGEARMDERRLDLRLRGSAGAPAAGQWRAQIDELRLQARDGQRPGPWTVQFAQPLTVTTRTAPALLVETTGGQARVSGPAPGEATLRWEPVRFARTEAGGMQLRTRGQLQGLPMAWAEAFAQGSDALDRIGLRGNLVFDGDWDVDAGDTLRASAGLRRTSGDIRLLTGSAPTATVVRSSGPSAGSTSGTSMGRTQAANATATDTREGPGTPAGVRAAELRLQTEGETVRARLQWDSERAGQVQAEASTRLGREGGGWQWPADAPVAATVRARLPDVGVWSTLAPPGWRVQGTLDADVALSGTRTAPRWSGTLAADQLAVRSLLDGVDLQNGRLRAALRGDRLDITEFRVNGGPGSSARIAGFSGNRTSAPKDGGTLSGTGSVSWAGLGQGDAAAGGSGIAMDFNAEARALQVLVRADRQVSVSGQVRAQLRQGQLSLRGKLTADRATIILPEAGAPSLGSDVVVRSAAKDRATAEAAQREGARAGRVEAARPPDIALTLNLGDDFALQGHGITTRLTGELEIRGATVAGGPPRVTGEVRTVEGRYRAWGQSLNVETGLARFNGPYDNPALDVLAIRPNISVRAGVQVTGSAKAPRVALYSDPELPDAEKLSWVVLGRSAAAGGAEAALLQQAALALLGGGGGNSGAGNFANRLGLDEIGFRGPNSGSSGEDASGAALTFGKRLSKDLYVTYERSLSGALGTLYIFYDLTQRLTLRGQTGVQSAVDLIYTLRYD</sequence>
<dbReference type="PANTHER" id="PTHR36985:SF1">
    <property type="entry name" value="TRANSLOCATION AND ASSEMBLY MODULE SUBUNIT TAMB"/>
    <property type="match status" value="1"/>
</dbReference>
<dbReference type="Pfam" id="PF04357">
    <property type="entry name" value="TamB"/>
    <property type="match status" value="1"/>
</dbReference>
<feature type="transmembrane region" description="Helical" evidence="6">
    <location>
        <begin position="28"/>
        <end position="50"/>
    </location>
</feature>
<protein>
    <submittedName>
        <fullName evidence="8">Autotransporter secretion inner membrane protein TamB</fullName>
    </submittedName>
</protein>
<keyword evidence="9" id="KW-1185">Reference proteome</keyword>
<dbReference type="Proteomes" id="UP000199517">
    <property type="component" value="Unassembled WGS sequence"/>
</dbReference>
<feature type="region of interest" description="Disordered" evidence="5">
    <location>
        <begin position="906"/>
        <end position="945"/>
    </location>
</feature>
<dbReference type="InterPro" id="IPR007452">
    <property type="entry name" value="TamB_C"/>
</dbReference>
<accession>A0A1I1SQD3</accession>
<keyword evidence="2 6" id="KW-0812">Transmembrane</keyword>
<organism evidence="8 9">
    <name type="scientific">Paracidovorax konjaci</name>
    <dbReference type="NCBI Taxonomy" id="32040"/>
    <lineage>
        <taxon>Bacteria</taxon>
        <taxon>Pseudomonadati</taxon>
        <taxon>Pseudomonadota</taxon>
        <taxon>Betaproteobacteria</taxon>
        <taxon>Burkholderiales</taxon>
        <taxon>Comamonadaceae</taxon>
        <taxon>Paracidovorax</taxon>
    </lineage>
</organism>
<evidence type="ECO:0000256" key="4">
    <source>
        <dbReference type="ARBA" id="ARBA00023136"/>
    </source>
</evidence>
<reference evidence="9" key="1">
    <citation type="submission" date="2016-10" db="EMBL/GenBank/DDBJ databases">
        <authorList>
            <person name="Varghese N."/>
            <person name="Submissions S."/>
        </authorList>
    </citation>
    <scope>NUCLEOTIDE SEQUENCE [LARGE SCALE GENOMIC DNA]</scope>
    <source>
        <strain evidence="9">DSM 7481</strain>
    </source>
</reference>
<evidence type="ECO:0000256" key="2">
    <source>
        <dbReference type="ARBA" id="ARBA00022692"/>
    </source>
</evidence>
<evidence type="ECO:0000313" key="9">
    <source>
        <dbReference type="Proteomes" id="UP000199517"/>
    </source>
</evidence>
<dbReference type="OrthoDB" id="5288149at2"/>
<evidence type="ECO:0000256" key="3">
    <source>
        <dbReference type="ARBA" id="ARBA00022989"/>
    </source>
</evidence>
<feature type="region of interest" description="Disordered" evidence="5">
    <location>
        <begin position="271"/>
        <end position="310"/>
    </location>
</feature>
<evidence type="ECO:0000259" key="7">
    <source>
        <dbReference type="Pfam" id="PF04357"/>
    </source>
</evidence>